<dbReference type="Proteomes" id="UP000314294">
    <property type="component" value="Unassembled WGS sequence"/>
</dbReference>
<protein>
    <submittedName>
        <fullName evidence="2">Protocadherin-10</fullName>
    </submittedName>
</protein>
<feature type="region of interest" description="Disordered" evidence="1">
    <location>
        <begin position="91"/>
        <end position="144"/>
    </location>
</feature>
<accession>A0A4Z2GWA0</accession>
<feature type="compositionally biased region" description="Basic residues" evidence="1">
    <location>
        <begin position="43"/>
        <end position="63"/>
    </location>
</feature>
<feature type="compositionally biased region" description="Basic and acidic residues" evidence="1">
    <location>
        <begin position="117"/>
        <end position="144"/>
    </location>
</feature>
<feature type="compositionally biased region" description="Basic and acidic residues" evidence="1">
    <location>
        <begin position="64"/>
        <end position="77"/>
    </location>
</feature>
<dbReference type="EMBL" id="SRLO01000402">
    <property type="protein sequence ID" value="TNN57561.1"/>
    <property type="molecule type" value="Genomic_DNA"/>
</dbReference>
<evidence type="ECO:0000256" key="1">
    <source>
        <dbReference type="SAM" id="MobiDB-lite"/>
    </source>
</evidence>
<evidence type="ECO:0000313" key="3">
    <source>
        <dbReference type="Proteomes" id="UP000314294"/>
    </source>
</evidence>
<keyword evidence="3" id="KW-1185">Reference proteome</keyword>
<name>A0A4Z2GWA0_9TELE</name>
<reference evidence="2 3" key="1">
    <citation type="submission" date="2019-03" db="EMBL/GenBank/DDBJ databases">
        <title>First draft genome of Liparis tanakae, snailfish: a comprehensive survey of snailfish specific genes.</title>
        <authorList>
            <person name="Kim W."/>
            <person name="Song I."/>
            <person name="Jeong J.-H."/>
            <person name="Kim D."/>
            <person name="Kim S."/>
            <person name="Ryu S."/>
            <person name="Song J.Y."/>
            <person name="Lee S.K."/>
        </authorList>
    </citation>
    <scope>NUCLEOTIDE SEQUENCE [LARGE SCALE GENOMIC DNA]</scope>
    <source>
        <tissue evidence="2">Muscle</tissue>
    </source>
</reference>
<sequence length="144" mass="15906">MRFITWLTTDMNTVAGKWRRVSGKETKVPSVLAESRVPGHAPTHPRTHAPTHPRTHAPTHPRTRAPEHPSTRAPEHTYWEEFVRALNHRLSPDSCWTESGGGGRSAFQEADMVSSKDSGHGDSEQGDSDHDATNRGHSSGKESL</sequence>
<proteinExistence type="predicted"/>
<organism evidence="2 3">
    <name type="scientific">Liparis tanakae</name>
    <name type="common">Tanaka's snailfish</name>
    <dbReference type="NCBI Taxonomy" id="230148"/>
    <lineage>
        <taxon>Eukaryota</taxon>
        <taxon>Metazoa</taxon>
        <taxon>Chordata</taxon>
        <taxon>Craniata</taxon>
        <taxon>Vertebrata</taxon>
        <taxon>Euteleostomi</taxon>
        <taxon>Actinopterygii</taxon>
        <taxon>Neopterygii</taxon>
        <taxon>Teleostei</taxon>
        <taxon>Neoteleostei</taxon>
        <taxon>Acanthomorphata</taxon>
        <taxon>Eupercaria</taxon>
        <taxon>Perciformes</taxon>
        <taxon>Cottioidei</taxon>
        <taxon>Cottales</taxon>
        <taxon>Liparidae</taxon>
        <taxon>Liparis</taxon>
    </lineage>
</organism>
<dbReference type="AlphaFoldDB" id="A0A4Z2GWA0"/>
<feature type="region of interest" description="Disordered" evidence="1">
    <location>
        <begin position="23"/>
        <end position="77"/>
    </location>
</feature>
<comment type="caution">
    <text evidence="2">The sequence shown here is derived from an EMBL/GenBank/DDBJ whole genome shotgun (WGS) entry which is preliminary data.</text>
</comment>
<gene>
    <name evidence="2" type="primary">PCDH10_4</name>
    <name evidence="2" type="ORF">EYF80_032227</name>
</gene>
<evidence type="ECO:0000313" key="2">
    <source>
        <dbReference type="EMBL" id="TNN57561.1"/>
    </source>
</evidence>